<accession>A0A4Q9GTQ5</accession>
<organism evidence="3 4">
    <name type="scientific">Glaciihabitans arcticus</name>
    <dbReference type="NCBI Taxonomy" id="2668039"/>
    <lineage>
        <taxon>Bacteria</taxon>
        <taxon>Bacillati</taxon>
        <taxon>Actinomycetota</taxon>
        <taxon>Actinomycetes</taxon>
        <taxon>Micrococcales</taxon>
        <taxon>Microbacteriaceae</taxon>
        <taxon>Glaciihabitans</taxon>
    </lineage>
</organism>
<name>A0A4Q9GTQ5_9MICO</name>
<evidence type="ECO:0000313" key="3">
    <source>
        <dbReference type="EMBL" id="TBN58456.1"/>
    </source>
</evidence>
<comment type="caution">
    <text evidence="3">The sequence shown here is derived from an EMBL/GenBank/DDBJ whole genome shotgun (WGS) entry which is preliminary data.</text>
</comment>
<dbReference type="InterPro" id="IPR043426">
    <property type="entry name" value="MltB-like"/>
</dbReference>
<dbReference type="AlphaFoldDB" id="A0A4Q9GTQ5"/>
<dbReference type="EMBL" id="SISG01000001">
    <property type="protein sequence ID" value="TBN58456.1"/>
    <property type="molecule type" value="Genomic_DNA"/>
</dbReference>
<feature type="transmembrane region" description="Helical" evidence="1">
    <location>
        <begin position="20"/>
        <end position="41"/>
    </location>
</feature>
<protein>
    <recommendedName>
        <fullName evidence="2">Transglycosylase SLT domain-containing protein</fullName>
    </recommendedName>
</protein>
<evidence type="ECO:0000313" key="4">
    <source>
        <dbReference type="Proteomes" id="UP000294194"/>
    </source>
</evidence>
<sequence>MWNLPCPHGRTKTVPSRRIAIIAAAIIGGLAVLVAGVWVLLAPIERLSHPSEPVEANVPTWSQQAALPPLWDDRTPGNIGLLTDPVWLDSLSAETGIPERALTAYAGSAIAKNEFTSGCGIGWNTLAAIGYVESRHGTHGGSIIDEDGVTTPPIYGVILDGGDTANIPDTDGGAFDGLDDIDRAVGPMQFIPQAAANWLGDANADGVADAQNIDDAALAAAHYLCRAGGDLRTEEGWKRAIAAYNSAPSYLIKVAAKANEYLDAARANDEG</sequence>
<dbReference type="InterPro" id="IPR023346">
    <property type="entry name" value="Lysozyme-like_dom_sf"/>
</dbReference>
<dbReference type="GO" id="GO:0009253">
    <property type="term" value="P:peptidoglycan catabolic process"/>
    <property type="evidence" value="ECO:0007669"/>
    <property type="project" value="TreeGrafter"/>
</dbReference>
<dbReference type="InterPro" id="IPR008258">
    <property type="entry name" value="Transglycosylase_SLT_dom_1"/>
</dbReference>
<dbReference type="PANTHER" id="PTHR30163">
    <property type="entry name" value="MEMBRANE-BOUND LYTIC MUREIN TRANSGLYCOSYLASE B"/>
    <property type="match status" value="1"/>
</dbReference>
<keyword evidence="1" id="KW-1133">Transmembrane helix</keyword>
<gene>
    <name evidence="3" type="ORF">EYE40_14235</name>
</gene>
<keyword evidence="1" id="KW-0812">Transmembrane</keyword>
<dbReference type="CDD" id="cd13399">
    <property type="entry name" value="Slt35-like"/>
    <property type="match status" value="1"/>
</dbReference>
<dbReference type="SUPFAM" id="SSF53955">
    <property type="entry name" value="Lysozyme-like"/>
    <property type="match status" value="1"/>
</dbReference>
<proteinExistence type="predicted"/>
<dbReference type="Proteomes" id="UP000294194">
    <property type="component" value="Unassembled WGS sequence"/>
</dbReference>
<dbReference type="Pfam" id="PF01464">
    <property type="entry name" value="SLT"/>
    <property type="match status" value="1"/>
</dbReference>
<evidence type="ECO:0000256" key="1">
    <source>
        <dbReference type="SAM" id="Phobius"/>
    </source>
</evidence>
<reference evidence="4" key="1">
    <citation type="submission" date="2019-02" db="EMBL/GenBank/DDBJ databases">
        <title>Glaciihabitans arcticus sp. nov., a psychrotolerant bacterium isolated from polar soil.</title>
        <authorList>
            <person name="Dahal R.H."/>
        </authorList>
    </citation>
    <scope>NUCLEOTIDE SEQUENCE [LARGE SCALE GENOMIC DNA]</scope>
    <source>
        <strain evidence="4">RP-3-7</strain>
    </source>
</reference>
<evidence type="ECO:0000259" key="2">
    <source>
        <dbReference type="Pfam" id="PF01464"/>
    </source>
</evidence>
<feature type="domain" description="Transglycosylase SLT" evidence="2">
    <location>
        <begin position="170"/>
        <end position="260"/>
    </location>
</feature>
<dbReference type="GO" id="GO:0008933">
    <property type="term" value="F:peptidoglycan lytic transglycosylase activity"/>
    <property type="evidence" value="ECO:0007669"/>
    <property type="project" value="TreeGrafter"/>
</dbReference>
<dbReference type="PANTHER" id="PTHR30163:SF8">
    <property type="entry name" value="LYTIC MUREIN TRANSGLYCOSYLASE"/>
    <property type="match status" value="1"/>
</dbReference>
<dbReference type="Gene3D" id="1.10.530.10">
    <property type="match status" value="1"/>
</dbReference>
<keyword evidence="4" id="KW-1185">Reference proteome</keyword>
<keyword evidence="1" id="KW-0472">Membrane</keyword>